<evidence type="ECO:0000256" key="4">
    <source>
        <dbReference type="ARBA" id="ARBA00022734"/>
    </source>
</evidence>
<evidence type="ECO:0000256" key="1">
    <source>
        <dbReference type="ARBA" id="ARBA00004613"/>
    </source>
</evidence>
<dbReference type="PANTHER" id="PTHR22799:SF1">
    <property type="entry name" value="C-TYPE LECTIN DOMAIN FAMILY 11 MEMBER A"/>
    <property type="match status" value="1"/>
</dbReference>
<dbReference type="InterPro" id="IPR018378">
    <property type="entry name" value="C-type_lectin_CS"/>
</dbReference>
<dbReference type="InterPro" id="IPR001304">
    <property type="entry name" value="C-type_lectin-like"/>
</dbReference>
<dbReference type="PANTHER" id="PTHR22799">
    <property type="entry name" value="TETRANECTIN-RELATED"/>
    <property type="match status" value="1"/>
</dbReference>
<dbReference type="RefSeq" id="XP_038071229.1">
    <property type="nucleotide sequence ID" value="XM_038215301.1"/>
</dbReference>
<evidence type="ECO:0000256" key="2">
    <source>
        <dbReference type="ARBA" id="ARBA00022525"/>
    </source>
</evidence>
<keyword evidence="5" id="KW-1015">Disulfide bond</keyword>
<dbReference type="PROSITE" id="PS00615">
    <property type="entry name" value="C_TYPE_LECTIN_1"/>
    <property type="match status" value="1"/>
</dbReference>
<sequence length="169" mass="19360">MVVSKRFIFGLMSLHLMMGCSGGNKMCKASIGHGWACPPTWYQLGRKCYKAITEPLTWSEAKDECIKMGSVLVVPQSQQETEFLLQLQQSSFWINCNDLQEEGTWKCENDEAEFWNWWTSPQWGPQPDNWGGIEHCAGVWVDQEGEWNDVRCDSQLPAICNQPAPQLHF</sequence>
<feature type="chain" id="PRO_5037276427" description="C-type lectin domain-containing protein" evidence="6">
    <location>
        <begin position="23"/>
        <end position="169"/>
    </location>
</feature>
<dbReference type="Proteomes" id="UP000887568">
    <property type="component" value="Unplaced"/>
</dbReference>
<evidence type="ECO:0000256" key="6">
    <source>
        <dbReference type="SAM" id="SignalP"/>
    </source>
</evidence>
<dbReference type="Gene3D" id="3.10.100.10">
    <property type="entry name" value="Mannose-Binding Protein A, subunit A"/>
    <property type="match status" value="1"/>
</dbReference>
<dbReference type="Pfam" id="PF00059">
    <property type="entry name" value="Lectin_C"/>
    <property type="match status" value="1"/>
</dbReference>
<evidence type="ECO:0000313" key="9">
    <source>
        <dbReference type="Proteomes" id="UP000887568"/>
    </source>
</evidence>
<comment type="subcellular location">
    <subcellularLocation>
        <location evidence="1">Secreted</location>
    </subcellularLocation>
</comment>
<reference evidence="8" key="1">
    <citation type="submission" date="2022-11" db="UniProtKB">
        <authorList>
            <consortium name="EnsemblMetazoa"/>
        </authorList>
    </citation>
    <scope>IDENTIFICATION</scope>
</reference>
<feature type="domain" description="C-type lectin" evidence="7">
    <location>
        <begin position="44"/>
        <end position="161"/>
    </location>
</feature>
<evidence type="ECO:0000256" key="3">
    <source>
        <dbReference type="ARBA" id="ARBA00022729"/>
    </source>
</evidence>
<protein>
    <recommendedName>
        <fullName evidence="7">C-type lectin domain-containing protein</fullName>
    </recommendedName>
</protein>
<evidence type="ECO:0000256" key="5">
    <source>
        <dbReference type="ARBA" id="ARBA00023157"/>
    </source>
</evidence>
<dbReference type="GeneID" id="119740100"/>
<name>A0A914B5L0_PATMI</name>
<dbReference type="PROSITE" id="PS51257">
    <property type="entry name" value="PROKAR_LIPOPROTEIN"/>
    <property type="match status" value="1"/>
</dbReference>
<dbReference type="OrthoDB" id="441660at2759"/>
<organism evidence="8 9">
    <name type="scientific">Patiria miniata</name>
    <name type="common">Bat star</name>
    <name type="synonym">Asterina miniata</name>
    <dbReference type="NCBI Taxonomy" id="46514"/>
    <lineage>
        <taxon>Eukaryota</taxon>
        <taxon>Metazoa</taxon>
        <taxon>Echinodermata</taxon>
        <taxon>Eleutherozoa</taxon>
        <taxon>Asterozoa</taxon>
        <taxon>Asteroidea</taxon>
        <taxon>Valvatacea</taxon>
        <taxon>Valvatida</taxon>
        <taxon>Asterinidae</taxon>
        <taxon>Patiria</taxon>
    </lineage>
</organism>
<feature type="signal peptide" evidence="6">
    <location>
        <begin position="1"/>
        <end position="22"/>
    </location>
</feature>
<proteinExistence type="predicted"/>
<dbReference type="CDD" id="cd00037">
    <property type="entry name" value="CLECT"/>
    <property type="match status" value="1"/>
</dbReference>
<dbReference type="InterPro" id="IPR016187">
    <property type="entry name" value="CTDL_fold"/>
</dbReference>
<keyword evidence="9" id="KW-1185">Reference proteome</keyword>
<dbReference type="InterPro" id="IPR016186">
    <property type="entry name" value="C-type_lectin-like/link_sf"/>
</dbReference>
<evidence type="ECO:0000313" key="8">
    <source>
        <dbReference type="EnsemblMetazoa" id="XP_038071229.1"/>
    </source>
</evidence>
<accession>A0A914B5L0</accession>
<dbReference type="InterPro" id="IPR051663">
    <property type="entry name" value="CLec_Tetranectin-domain"/>
</dbReference>
<keyword evidence="2" id="KW-0964">Secreted</keyword>
<dbReference type="AlphaFoldDB" id="A0A914B5L0"/>
<dbReference type="GO" id="GO:0008083">
    <property type="term" value="F:growth factor activity"/>
    <property type="evidence" value="ECO:0007669"/>
    <property type="project" value="TreeGrafter"/>
</dbReference>
<dbReference type="OMA" id="NDEAEFW"/>
<dbReference type="GO" id="GO:0030246">
    <property type="term" value="F:carbohydrate binding"/>
    <property type="evidence" value="ECO:0007669"/>
    <property type="project" value="UniProtKB-KW"/>
</dbReference>
<dbReference type="EnsemblMetazoa" id="XM_038215301.1">
    <property type="protein sequence ID" value="XP_038071229.1"/>
    <property type="gene ID" value="LOC119740100"/>
</dbReference>
<evidence type="ECO:0000259" key="7">
    <source>
        <dbReference type="PROSITE" id="PS50041"/>
    </source>
</evidence>
<dbReference type="SMART" id="SM00034">
    <property type="entry name" value="CLECT"/>
    <property type="match status" value="1"/>
</dbReference>
<dbReference type="GO" id="GO:0005615">
    <property type="term" value="C:extracellular space"/>
    <property type="evidence" value="ECO:0007669"/>
    <property type="project" value="TreeGrafter"/>
</dbReference>
<keyword evidence="3 6" id="KW-0732">Signal</keyword>
<dbReference type="SUPFAM" id="SSF56436">
    <property type="entry name" value="C-type lectin-like"/>
    <property type="match status" value="1"/>
</dbReference>
<dbReference type="PROSITE" id="PS50041">
    <property type="entry name" value="C_TYPE_LECTIN_2"/>
    <property type="match status" value="1"/>
</dbReference>
<keyword evidence="4" id="KW-0430">Lectin</keyword>